<gene>
    <name evidence="1" type="ORF">NLG97_g9111</name>
</gene>
<evidence type="ECO:0000313" key="2">
    <source>
        <dbReference type="Proteomes" id="UP001148737"/>
    </source>
</evidence>
<organism evidence="1 2">
    <name type="scientific">Lecanicillium saksenae</name>
    <dbReference type="NCBI Taxonomy" id="468837"/>
    <lineage>
        <taxon>Eukaryota</taxon>
        <taxon>Fungi</taxon>
        <taxon>Dikarya</taxon>
        <taxon>Ascomycota</taxon>
        <taxon>Pezizomycotina</taxon>
        <taxon>Sordariomycetes</taxon>
        <taxon>Hypocreomycetidae</taxon>
        <taxon>Hypocreales</taxon>
        <taxon>Cordycipitaceae</taxon>
        <taxon>Lecanicillium</taxon>
    </lineage>
</organism>
<comment type="caution">
    <text evidence="1">The sequence shown here is derived from an EMBL/GenBank/DDBJ whole genome shotgun (WGS) entry which is preliminary data.</text>
</comment>
<proteinExistence type="predicted"/>
<dbReference type="Proteomes" id="UP001148737">
    <property type="component" value="Unassembled WGS sequence"/>
</dbReference>
<protein>
    <submittedName>
        <fullName evidence="1">Uncharacterized protein</fullName>
    </submittedName>
</protein>
<sequence length="150" mass="16753">MTPPIMQRAIKRLHGPSLKLATRSATHRGHASAVAAAAAKRPSNGPKPMLDIKHIRQHPELYERTCRERLYAAQADNPAKIIALSEQLVQLQHSGRGLRERANLLRRVLANPATLTDDSTLESLKALSREELHADARRIKEELARRDAAR</sequence>
<name>A0ACC1QKV2_9HYPO</name>
<reference evidence="1" key="1">
    <citation type="submission" date="2022-07" db="EMBL/GenBank/DDBJ databases">
        <title>Genome Sequence of Lecanicillium saksenae.</title>
        <authorList>
            <person name="Buettner E."/>
        </authorList>
    </citation>
    <scope>NUCLEOTIDE SEQUENCE</scope>
    <source>
        <strain evidence="1">VT-O1</strain>
    </source>
</reference>
<dbReference type="EMBL" id="JANAKD010001788">
    <property type="protein sequence ID" value="KAJ3476495.1"/>
    <property type="molecule type" value="Genomic_DNA"/>
</dbReference>
<evidence type="ECO:0000313" key="1">
    <source>
        <dbReference type="EMBL" id="KAJ3476495.1"/>
    </source>
</evidence>
<accession>A0ACC1QKV2</accession>
<keyword evidence="2" id="KW-1185">Reference proteome</keyword>